<organism evidence="2 3">
    <name type="scientific">Cupriavidus taiwanensis (strain DSM 17343 / BCRC 17206 / CCUG 44338 / CIP 107171 / LMG 19424 / R1)</name>
    <name type="common">Ralstonia taiwanensis (strain LMG 19424)</name>
    <dbReference type="NCBI Taxonomy" id="977880"/>
    <lineage>
        <taxon>Bacteria</taxon>
        <taxon>Pseudomonadati</taxon>
        <taxon>Pseudomonadota</taxon>
        <taxon>Betaproteobacteria</taxon>
        <taxon>Burkholderiales</taxon>
        <taxon>Burkholderiaceae</taxon>
        <taxon>Cupriavidus</taxon>
    </lineage>
</organism>
<dbReference type="AlphaFoldDB" id="B2AHV7"/>
<keyword evidence="3" id="KW-1185">Reference proteome</keyword>
<feature type="region of interest" description="Disordered" evidence="1">
    <location>
        <begin position="20"/>
        <end position="46"/>
    </location>
</feature>
<evidence type="ECO:0000313" key="2">
    <source>
        <dbReference type="EMBL" id="CAP63356.1"/>
    </source>
</evidence>
<evidence type="ECO:0000256" key="1">
    <source>
        <dbReference type="SAM" id="MobiDB-lite"/>
    </source>
</evidence>
<reference evidence="2 3" key="1">
    <citation type="journal article" date="2008" name="Genome Res.">
        <title>Genome sequence of the beta-rhizobium Cupriavidus taiwanensis and comparative genomics of rhizobia.</title>
        <authorList>
            <person name="Amadou C."/>
            <person name="Pascal G."/>
            <person name="Mangenot S."/>
            <person name="Glew M."/>
            <person name="Bontemps C."/>
            <person name="Capela D."/>
            <person name="Carrere S."/>
            <person name="Cruveiller S."/>
            <person name="Dossat C."/>
            <person name="Lajus A."/>
            <person name="Marchetti M."/>
            <person name="Poinsot V."/>
            <person name="Rouy Z."/>
            <person name="Servin B."/>
            <person name="Saad M."/>
            <person name="Schenowitz C."/>
            <person name="Barbe V."/>
            <person name="Batut J."/>
            <person name="Medigue C."/>
            <person name="Masson-Boivin C."/>
        </authorList>
    </citation>
    <scope>NUCLEOTIDE SEQUENCE [LARGE SCALE GENOMIC DNA]</scope>
    <source>
        <strain evidence="3">DSM 17343 / BCRC 17206 / CCUG 44338 / CIP 107171 / LMG 19424 / R1</strain>
    </source>
</reference>
<dbReference type="HOGENOM" id="CLU_1515442_0_0_4"/>
<protein>
    <submittedName>
        <fullName evidence="2">Uncharacterized protein</fullName>
    </submittedName>
</protein>
<proteinExistence type="predicted"/>
<gene>
    <name evidence="2" type="ordered locus">RALTA_B0154</name>
</gene>
<dbReference type="KEGG" id="cti:RALTA_B0154"/>
<sequence>MQWLCQWPDGIAMAKSGRCGASDFRDNPQKPLRFRQTGGSDDHHGETGVTVQVYRLDTRITMTGPTRADYWREYLNSQYSMVRCSCLRQTFVLAIASFAAPGEDDEETTWITAGPRYWWKNSATASVPMTCRPGHAALPCRCRNTPTNSPSTATGCWAMSATTACRPLPIPAMAARR</sequence>
<name>B2AHV7_CUPTR</name>
<dbReference type="EMBL" id="CU633750">
    <property type="protein sequence ID" value="CAP63356.1"/>
    <property type="molecule type" value="Genomic_DNA"/>
</dbReference>
<accession>B2AHV7</accession>
<evidence type="ECO:0000313" key="3">
    <source>
        <dbReference type="Proteomes" id="UP000001692"/>
    </source>
</evidence>
<dbReference type="Proteomes" id="UP000001692">
    <property type="component" value="Chromosome 2"/>
</dbReference>